<evidence type="ECO:0000256" key="2">
    <source>
        <dbReference type="ARBA" id="ARBA00022980"/>
    </source>
</evidence>
<dbReference type="EMBL" id="MHPP01000019">
    <property type="protein sequence ID" value="OGZ84333.1"/>
    <property type="molecule type" value="Genomic_DNA"/>
</dbReference>
<dbReference type="NCBIfam" id="TIGR01030">
    <property type="entry name" value="rpmH_bact"/>
    <property type="match status" value="1"/>
</dbReference>
<comment type="similarity">
    <text evidence="1 5">Belongs to the bacterial ribosomal protein bL34 family.</text>
</comment>
<dbReference type="GO" id="GO:0003735">
    <property type="term" value="F:structural constituent of ribosome"/>
    <property type="evidence" value="ECO:0007669"/>
    <property type="project" value="InterPro"/>
</dbReference>
<dbReference type="Pfam" id="PF00468">
    <property type="entry name" value="Ribosomal_L34"/>
    <property type="match status" value="1"/>
</dbReference>
<organism evidence="7 8">
    <name type="scientific">Candidatus Staskawiczbacteria bacterium RIFOXYC1_FULL_38_18</name>
    <dbReference type="NCBI Taxonomy" id="1802229"/>
    <lineage>
        <taxon>Bacteria</taxon>
        <taxon>Candidatus Staskawicziibacteriota</taxon>
    </lineage>
</organism>
<proteinExistence type="inferred from homology"/>
<accession>A0A1G2JBL2</accession>
<keyword evidence="3 5" id="KW-0687">Ribonucleoprotein</keyword>
<dbReference type="PANTHER" id="PTHR14503:SF4">
    <property type="entry name" value="LARGE RIBOSOMAL SUBUNIT PROTEIN BL34M"/>
    <property type="match status" value="1"/>
</dbReference>
<dbReference type="GO" id="GO:0006412">
    <property type="term" value="P:translation"/>
    <property type="evidence" value="ECO:0007669"/>
    <property type="project" value="UniProtKB-UniRule"/>
</dbReference>
<evidence type="ECO:0000313" key="8">
    <source>
        <dbReference type="Proteomes" id="UP000177751"/>
    </source>
</evidence>
<dbReference type="HAMAP" id="MF_00391">
    <property type="entry name" value="Ribosomal_bL34"/>
    <property type="match status" value="1"/>
</dbReference>
<dbReference type="InterPro" id="IPR000271">
    <property type="entry name" value="Ribosomal_bL34"/>
</dbReference>
<evidence type="ECO:0000313" key="7">
    <source>
        <dbReference type="EMBL" id="OGZ84333.1"/>
    </source>
</evidence>
<sequence length="48" mass="5795">MSFTYHPKKKKRANTHGFLRRKKTKTGRQVMQKRRQKGRKRIAVKVAK</sequence>
<protein>
    <recommendedName>
        <fullName evidence="4 5">Large ribosomal subunit protein bL34</fullName>
    </recommendedName>
</protein>
<evidence type="ECO:0000256" key="5">
    <source>
        <dbReference type="HAMAP-Rule" id="MF_00391"/>
    </source>
</evidence>
<gene>
    <name evidence="5" type="primary">rpmH</name>
    <name evidence="7" type="ORF">A2401_02800</name>
</gene>
<dbReference type="GO" id="GO:0005840">
    <property type="term" value="C:ribosome"/>
    <property type="evidence" value="ECO:0007669"/>
    <property type="project" value="UniProtKB-KW"/>
</dbReference>
<reference evidence="7 8" key="1">
    <citation type="journal article" date="2016" name="Nat. Commun.">
        <title>Thousands of microbial genomes shed light on interconnected biogeochemical processes in an aquifer system.</title>
        <authorList>
            <person name="Anantharaman K."/>
            <person name="Brown C.T."/>
            <person name="Hug L.A."/>
            <person name="Sharon I."/>
            <person name="Castelle C.J."/>
            <person name="Probst A.J."/>
            <person name="Thomas B.C."/>
            <person name="Singh A."/>
            <person name="Wilkins M.J."/>
            <person name="Karaoz U."/>
            <person name="Brodie E.L."/>
            <person name="Williams K.H."/>
            <person name="Hubbard S.S."/>
            <person name="Banfield J.F."/>
        </authorList>
    </citation>
    <scope>NUCLEOTIDE SEQUENCE [LARGE SCALE GENOMIC DNA]</scope>
</reference>
<dbReference type="STRING" id="1802229.A2401_02800"/>
<evidence type="ECO:0000256" key="4">
    <source>
        <dbReference type="ARBA" id="ARBA00035177"/>
    </source>
</evidence>
<dbReference type="GO" id="GO:1990904">
    <property type="term" value="C:ribonucleoprotein complex"/>
    <property type="evidence" value="ECO:0007669"/>
    <property type="project" value="UniProtKB-KW"/>
</dbReference>
<evidence type="ECO:0000256" key="1">
    <source>
        <dbReference type="ARBA" id="ARBA00010111"/>
    </source>
</evidence>
<comment type="caution">
    <text evidence="7">The sequence shown here is derived from an EMBL/GenBank/DDBJ whole genome shotgun (WGS) entry which is preliminary data.</text>
</comment>
<feature type="region of interest" description="Disordered" evidence="6">
    <location>
        <begin position="21"/>
        <end position="48"/>
    </location>
</feature>
<keyword evidence="2 5" id="KW-0689">Ribosomal protein</keyword>
<evidence type="ECO:0000256" key="3">
    <source>
        <dbReference type="ARBA" id="ARBA00023274"/>
    </source>
</evidence>
<name>A0A1G2JBL2_9BACT</name>
<dbReference type="AlphaFoldDB" id="A0A1G2JBL2"/>
<evidence type="ECO:0000256" key="6">
    <source>
        <dbReference type="SAM" id="MobiDB-lite"/>
    </source>
</evidence>
<dbReference type="Gene3D" id="1.10.287.3980">
    <property type="match status" value="1"/>
</dbReference>
<dbReference type="Proteomes" id="UP000177751">
    <property type="component" value="Unassembled WGS sequence"/>
</dbReference>
<dbReference type="PANTHER" id="PTHR14503">
    <property type="entry name" value="MITOCHONDRIAL RIBOSOMAL PROTEIN 34 FAMILY MEMBER"/>
    <property type="match status" value="1"/>
</dbReference>